<feature type="region of interest" description="Disordered" evidence="4">
    <location>
        <begin position="306"/>
        <end position="328"/>
    </location>
</feature>
<evidence type="ECO:0000313" key="23">
    <source>
        <dbReference type="Proteomes" id="UP000476176"/>
    </source>
</evidence>
<protein>
    <submittedName>
        <fullName evidence="8">Uncharacterized protein</fullName>
    </submittedName>
</protein>
<dbReference type="SUPFAM" id="SSF56104">
    <property type="entry name" value="SAICAR synthase-like"/>
    <property type="match status" value="1"/>
</dbReference>
<keyword evidence="1 3" id="KW-0547">Nucleotide-binding</keyword>
<evidence type="ECO:0000256" key="2">
    <source>
        <dbReference type="ARBA" id="ARBA00022840"/>
    </source>
</evidence>
<feature type="region of interest" description="Disordered" evidence="4">
    <location>
        <begin position="667"/>
        <end position="704"/>
    </location>
</feature>
<keyword evidence="3" id="KW-0808">Transferase</keyword>
<dbReference type="InterPro" id="IPR027483">
    <property type="entry name" value="PInositol-4-P-4/5-kinase_C_sf"/>
</dbReference>
<dbReference type="EMBL" id="QXGC01000484">
    <property type="protein sequence ID" value="KAE9233211.1"/>
    <property type="molecule type" value="Genomic_DNA"/>
</dbReference>
<evidence type="ECO:0000313" key="18">
    <source>
        <dbReference type="Proteomes" id="UP000437068"/>
    </source>
</evidence>
<proteinExistence type="predicted"/>
<dbReference type="EMBL" id="QXFX01000541">
    <property type="protein sequence ID" value="KAE9111976.1"/>
    <property type="molecule type" value="Genomic_DNA"/>
</dbReference>
<feature type="compositionally biased region" description="Polar residues" evidence="4">
    <location>
        <begin position="518"/>
        <end position="534"/>
    </location>
</feature>
<dbReference type="GO" id="GO:0000285">
    <property type="term" value="F:1-phosphatidylinositol-3-phosphate 5-kinase activity"/>
    <property type="evidence" value="ECO:0007669"/>
    <property type="project" value="InterPro"/>
</dbReference>
<dbReference type="SMART" id="SM00330">
    <property type="entry name" value="PIPKc"/>
    <property type="match status" value="1"/>
</dbReference>
<feature type="compositionally biased region" description="Low complexity" evidence="4">
    <location>
        <begin position="1135"/>
        <end position="1150"/>
    </location>
</feature>
<dbReference type="Proteomes" id="UP000440367">
    <property type="component" value="Unassembled WGS sequence"/>
</dbReference>
<dbReference type="InterPro" id="IPR001849">
    <property type="entry name" value="PH_domain"/>
</dbReference>
<dbReference type="InterPro" id="IPR044769">
    <property type="entry name" value="PIKfyve_PIPKc"/>
</dbReference>
<dbReference type="GO" id="GO:0005524">
    <property type="term" value="F:ATP binding"/>
    <property type="evidence" value="ECO:0007669"/>
    <property type="project" value="UniProtKB-UniRule"/>
</dbReference>
<dbReference type="Gene3D" id="3.30.810.10">
    <property type="entry name" value="2-Layer Sandwich"/>
    <property type="match status" value="1"/>
</dbReference>
<dbReference type="InterPro" id="IPR027484">
    <property type="entry name" value="PInositol-4-P-5-kinase_N"/>
</dbReference>
<dbReference type="Gene3D" id="3.30.800.10">
    <property type="entry name" value="Phosphatidylinositol Phosphate Kinase II Beta"/>
    <property type="match status" value="1"/>
</dbReference>
<evidence type="ECO:0000313" key="12">
    <source>
        <dbReference type="EMBL" id="KAE9211380.1"/>
    </source>
</evidence>
<dbReference type="Pfam" id="PF00169">
    <property type="entry name" value="PH"/>
    <property type="match status" value="1"/>
</dbReference>
<accession>A0A6A3KXJ5</accession>
<feature type="compositionally biased region" description="Polar residues" evidence="4">
    <location>
        <begin position="569"/>
        <end position="580"/>
    </location>
</feature>
<dbReference type="PROSITE" id="PS51455">
    <property type="entry name" value="PIPK"/>
    <property type="match status" value="1"/>
</dbReference>
<dbReference type="Proteomes" id="UP000437068">
    <property type="component" value="Unassembled WGS sequence"/>
</dbReference>
<evidence type="ECO:0000313" key="8">
    <source>
        <dbReference type="EMBL" id="KAE9010165.1"/>
    </source>
</evidence>
<evidence type="ECO:0000313" key="24">
    <source>
        <dbReference type="Proteomes" id="UP000488956"/>
    </source>
</evidence>
<feature type="domain" description="PIPK" evidence="6">
    <location>
        <begin position="678"/>
        <end position="1011"/>
    </location>
</feature>
<dbReference type="EMBL" id="QXGD01000102">
    <property type="protein sequence ID" value="KAE9252953.1"/>
    <property type="molecule type" value="Genomic_DNA"/>
</dbReference>
<evidence type="ECO:0000256" key="3">
    <source>
        <dbReference type="PROSITE-ProRule" id="PRU00781"/>
    </source>
</evidence>
<dbReference type="GO" id="GO:0046854">
    <property type="term" value="P:phosphatidylinositol phosphate biosynthetic process"/>
    <property type="evidence" value="ECO:0007669"/>
    <property type="project" value="TreeGrafter"/>
</dbReference>
<dbReference type="Proteomes" id="UP000429523">
    <property type="component" value="Unassembled WGS sequence"/>
</dbReference>
<evidence type="ECO:0000256" key="4">
    <source>
        <dbReference type="SAM" id="MobiDB-lite"/>
    </source>
</evidence>
<dbReference type="PANTHER" id="PTHR45748:SF7">
    <property type="entry name" value="1-PHOSPHATIDYLINOSITOL 3-PHOSPHATE 5-KINASE-RELATED"/>
    <property type="match status" value="1"/>
</dbReference>
<dbReference type="CDD" id="cd00821">
    <property type="entry name" value="PH"/>
    <property type="match status" value="1"/>
</dbReference>
<evidence type="ECO:0000313" key="9">
    <source>
        <dbReference type="EMBL" id="KAE9111976.1"/>
    </source>
</evidence>
<evidence type="ECO:0000313" key="11">
    <source>
        <dbReference type="EMBL" id="KAE9141460.1"/>
    </source>
</evidence>
<reference evidence="22 23" key="1">
    <citation type="submission" date="2018-09" db="EMBL/GenBank/DDBJ databases">
        <title>Genomic investigation of the strawberry pathogen Phytophthora fragariae indicates pathogenicity is determined by transcriptional variation in three key races.</title>
        <authorList>
            <person name="Adams T.M."/>
            <person name="Armitage A.D."/>
            <person name="Sobczyk M.K."/>
            <person name="Bates H.J."/>
            <person name="Dunwell J.M."/>
            <person name="Nellist C.F."/>
            <person name="Harrison R.J."/>
        </authorList>
    </citation>
    <scope>NUCLEOTIDE SEQUENCE [LARGE SCALE GENOMIC DNA]</scope>
    <source>
        <strain evidence="15 18">A4</strain>
        <strain evidence="14 19">BC-1</strain>
        <strain evidence="13 23">BC-23</strain>
        <strain evidence="12 17">NOV-27</strain>
        <strain evidence="11 20">NOV-5</strain>
        <strain evidence="10 21">NOV-71</strain>
        <strain evidence="7 16">NOV-9</strain>
        <strain evidence="9 24">ONT-3</strain>
        <strain evidence="8 22">SCRP245</strain>
    </source>
</reference>
<evidence type="ECO:0000313" key="19">
    <source>
        <dbReference type="Proteomes" id="UP000440367"/>
    </source>
</evidence>
<feature type="compositionally biased region" description="Low complexity" evidence="4">
    <location>
        <begin position="693"/>
        <end position="704"/>
    </location>
</feature>
<evidence type="ECO:0000313" key="21">
    <source>
        <dbReference type="Proteomes" id="UP000441208"/>
    </source>
</evidence>
<dbReference type="OrthoDB" id="158357at2759"/>
<dbReference type="EMBL" id="QXGA01000772">
    <property type="protein sequence ID" value="KAE9141460.1"/>
    <property type="molecule type" value="Genomic_DNA"/>
</dbReference>
<evidence type="ECO:0000313" key="15">
    <source>
        <dbReference type="EMBL" id="KAE9303660.1"/>
    </source>
</evidence>
<feature type="region of interest" description="Disordered" evidence="4">
    <location>
        <begin position="563"/>
        <end position="585"/>
    </location>
</feature>
<dbReference type="InterPro" id="IPR011993">
    <property type="entry name" value="PH-like_dom_sf"/>
</dbReference>
<evidence type="ECO:0000313" key="7">
    <source>
        <dbReference type="EMBL" id="KAE8938950.1"/>
    </source>
</evidence>
<feature type="compositionally biased region" description="Basic and acidic residues" evidence="4">
    <location>
        <begin position="136"/>
        <end position="154"/>
    </location>
</feature>
<feature type="region of interest" description="Disordered" evidence="4">
    <location>
        <begin position="1129"/>
        <end position="1167"/>
    </location>
</feature>
<evidence type="ECO:0000256" key="1">
    <source>
        <dbReference type="ARBA" id="ARBA00022741"/>
    </source>
</evidence>
<dbReference type="Proteomes" id="UP000441208">
    <property type="component" value="Unassembled WGS sequence"/>
</dbReference>
<dbReference type="Proteomes" id="UP000460718">
    <property type="component" value="Unassembled WGS sequence"/>
</dbReference>
<dbReference type="EMBL" id="QXFW01000509">
    <property type="protein sequence ID" value="KAE9010165.1"/>
    <property type="molecule type" value="Genomic_DNA"/>
</dbReference>
<evidence type="ECO:0000313" key="17">
    <source>
        <dbReference type="Proteomes" id="UP000433483"/>
    </source>
</evidence>
<dbReference type="EMBL" id="QXGB01000539">
    <property type="protein sequence ID" value="KAE9211380.1"/>
    <property type="molecule type" value="Genomic_DNA"/>
</dbReference>
<keyword evidence="2 3" id="KW-0067">ATP-binding</keyword>
<dbReference type="Gene3D" id="2.30.29.30">
    <property type="entry name" value="Pleckstrin-homology domain (PH domain)/Phosphotyrosine-binding domain (PTB)"/>
    <property type="match status" value="1"/>
</dbReference>
<dbReference type="CDD" id="cd17300">
    <property type="entry name" value="PIPKc_PIKfyve"/>
    <property type="match status" value="1"/>
</dbReference>
<evidence type="ECO:0000313" key="10">
    <source>
        <dbReference type="EMBL" id="KAE9112295.1"/>
    </source>
</evidence>
<evidence type="ECO:0000259" key="5">
    <source>
        <dbReference type="PROSITE" id="PS50003"/>
    </source>
</evidence>
<dbReference type="SUPFAM" id="SSF50729">
    <property type="entry name" value="PH domain-like"/>
    <property type="match status" value="1"/>
</dbReference>
<dbReference type="Pfam" id="PF01504">
    <property type="entry name" value="PIP5K"/>
    <property type="match status" value="1"/>
</dbReference>
<dbReference type="PANTHER" id="PTHR45748">
    <property type="entry name" value="1-PHOSPHATIDYLINOSITOL 3-PHOSPHATE 5-KINASE-RELATED"/>
    <property type="match status" value="1"/>
</dbReference>
<organism evidence="8 22">
    <name type="scientific">Phytophthora fragariae</name>
    <dbReference type="NCBI Taxonomy" id="53985"/>
    <lineage>
        <taxon>Eukaryota</taxon>
        <taxon>Sar</taxon>
        <taxon>Stramenopiles</taxon>
        <taxon>Oomycota</taxon>
        <taxon>Peronosporomycetes</taxon>
        <taxon>Peronosporales</taxon>
        <taxon>Peronosporaceae</taxon>
        <taxon>Phytophthora</taxon>
    </lineage>
</organism>
<keyword evidence="3" id="KW-0418">Kinase</keyword>
<evidence type="ECO:0000313" key="14">
    <source>
        <dbReference type="EMBL" id="KAE9252953.1"/>
    </source>
</evidence>
<evidence type="ECO:0000313" key="13">
    <source>
        <dbReference type="EMBL" id="KAE9233211.1"/>
    </source>
</evidence>
<dbReference type="Proteomes" id="UP000440732">
    <property type="component" value="Unassembled WGS sequence"/>
</dbReference>
<evidence type="ECO:0000259" key="6">
    <source>
        <dbReference type="PROSITE" id="PS51455"/>
    </source>
</evidence>
<dbReference type="AlphaFoldDB" id="A0A6A3KXJ5"/>
<dbReference type="Proteomes" id="UP000488956">
    <property type="component" value="Unassembled WGS sequence"/>
</dbReference>
<dbReference type="InterPro" id="IPR002498">
    <property type="entry name" value="PInositol-4-P-4/5-kinase_core"/>
</dbReference>
<dbReference type="SMART" id="SM00233">
    <property type="entry name" value="PH"/>
    <property type="match status" value="1"/>
</dbReference>
<comment type="caution">
    <text evidence="8">The sequence shown here is derived from an EMBL/GenBank/DDBJ whole genome shotgun (WGS) entry which is preliminary data.</text>
</comment>
<keyword evidence="17" id="KW-1185">Reference proteome</keyword>
<sequence>MESVVEEAFEVQVLQPFHGWALERFCDRSGNTYHALTRAALRVSGRDDRLNGVLEAPELEVGVLCSPDWMWSHAWIPDSEYTQCDEEGWTYGSSIERINCRLAEGTSKVKRSYYHFLRRRRWIRTRVRTPLSAVHAAEETRAGSPSYDHRESRVSESPAPNRYYRVYRDALKAYFQLGSTKRPSNFVRVDFTDDDIQKEGWLGVRGSLSRSWKLRYFLLRWDSSSLVCLRDRASMVQVSEELIDRHTTLLVEEASKPRQFQFSICNGERTLRLNAVDGTSRASWISALSEMIVRSRASFFAADESESGSSTRSRSFRRMRSSTEEDGSLVSASMVNGMTGENNGTKDKQTRGAWRPYKFISSTMQSKRKTDESCRREYVKQFIAVLDSKIEIASAYISENIGILEENLCTAQEFLPSTVPSVPKKEIERLRTEASASIKAFRVGAEATLESDRTSVLGCNMLLKELYLLVRRLQENVVLLAPSQEHATIKKIVAESPTKRRIPLDWFTEGPPIEKGHQQPSLSEDSALSTSTSNSTVGKLELSYTSGSSLEMKRNSLIVARHDKRSLSVPESNRSSSTPVSHYGHSLHASEGIRIKPYTEIPAALREGHFDLPDGINGYVVKVHDKDIGSLIGYTLCSPAYIDQLEAHFEKQVNIAEELHASENVGISEVSAPSPPKNEEAPEIGPATKDDASPSSSASNARTSVTVVDKKKTIYLNKLRSTDLQHTSVKISYVVGSTNHEFRCVAYFAAQFHALRALTVPGNVEFLNSIIESKRWDTTGGKSGAFFSMTHDKRYVLKGISVTEFNMFVHMAPKYFKFISRVVELPTPTVITKIVGLFKLNHSRRLLKHTEYVVIMENFSYGYPPGQMYDLKGILRRRFNTSSSGEEDHHDLFNSVSNVQVSMNLPVLLDGNFSERIPVPVSRPDLDVIEAAIQNDTGFLYRAGVIDYSLLLRFDEEKRQVVVGLIDYLHQFDFLKKMESTSKASLTFRNPTVISPISYRRRFMNAMNRYFVGIEKELEMRMRKRCGFKSKPGLLHPSGALPASAAVSSTRASTATAAAKTRTDEERHADVAARLADNMSLTSESSLSGCPPAKLEFHLPKLESDWTSTKPRGHSMSHLSDHEVRCDRVAHSEGECNSSPCSSSSESNRSYPATPLSNNVILEEHDS</sequence>
<evidence type="ECO:0000313" key="20">
    <source>
        <dbReference type="Proteomes" id="UP000440732"/>
    </source>
</evidence>
<name>A0A6A3KXJ5_9STRA</name>
<evidence type="ECO:0000313" key="16">
    <source>
        <dbReference type="Proteomes" id="UP000429523"/>
    </source>
</evidence>
<dbReference type="Proteomes" id="UP000433483">
    <property type="component" value="Unassembled WGS sequence"/>
</dbReference>
<gene>
    <name evidence="15" type="ORF">PF001_g13448</name>
    <name evidence="14" type="ORF">PF002_g3559</name>
    <name evidence="13" type="ORF">PF004_g9714</name>
    <name evidence="12" type="ORF">PF005_g11032</name>
    <name evidence="11" type="ORF">PF006_g13175</name>
    <name evidence="10" type="ORF">PF007_g11160</name>
    <name evidence="7" type="ORF">PF009_g11198</name>
    <name evidence="9" type="ORF">PF010_g10619</name>
    <name evidence="8" type="ORF">PF011_g9950</name>
</gene>
<dbReference type="GO" id="GO:0010008">
    <property type="term" value="C:endosome membrane"/>
    <property type="evidence" value="ECO:0007669"/>
    <property type="project" value="TreeGrafter"/>
</dbReference>
<dbReference type="PROSITE" id="PS50003">
    <property type="entry name" value="PH_DOMAIN"/>
    <property type="match status" value="1"/>
</dbReference>
<dbReference type="EMBL" id="QXGF01000523">
    <property type="protein sequence ID" value="KAE8938950.1"/>
    <property type="molecule type" value="Genomic_DNA"/>
</dbReference>
<dbReference type="EMBL" id="QXFZ01000550">
    <property type="protein sequence ID" value="KAE9112295.1"/>
    <property type="molecule type" value="Genomic_DNA"/>
</dbReference>
<feature type="region of interest" description="Disordered" evidence="4">
    <location>
        <begin position="134"/>
        <end position="155"/>
    </location>
</feature>
<dbReference type="EMBL" id="QXGE01000792">
    <property type="protein sequence ID" value="KAE9303660.1"/>
    <property type="molecule type" value="Genomic_DNA"/>
</dbReference>
<feature type="region of interest" description="Disordered" evidence="4">
    <location>
        <begin position="504"/>
        <end position="534"/>
    </location>
</feature>
<feature type="domain" description="PH" evidence="5">
    <location>
        <begin position="195"/>
        <end position="293"/>
    </location>
</feature>
<dbReference type="Proteomes" id="UP000476176">
    <property type="component" value="Unassembled WGS sequence"/>
</dbReference>
<evidence type="ECO:0000313" key="22">
    <source>
        <dbReference type="Proteomes" id="UP000460718"/>
    </source>
</evidence>